<dbReference type="SUPFAM" id="SSF52172">
    <property type="entry name" value="CheY-like"/>
    <property type="match status" value="1"/>
</dbReference>
<comment type="caution">
    <text evidence="1">The sequence shown here is derived from an EMBL/GenBank/DDBJ whole genome shotgun (WGS) entry which is preliminary data.</text>
</comment>
<dbReference type="Proteomes" id="UP000028826">
    <property type="component" value="Unassembled WGS sequence"/>
</dbReference>
<accession>A0A086YAS7</accession>
<dbReference type="STRING" id="195105.CN97_10230"/>
<evidence type="ECO:0000313" key="1">
    <source>
        <dbReference type="EMBL" id="KFI31377.1"/>
    </source>
</evidence>
<sequence length="146" mass="15378">MALLTLNRPPQVAPRRPLTGQTVLVVAPSITVFAALQRAGARLRHADGHAAMLRHLASYRPSFVIVDMAQGVEALHDAVRFLPGQRSLIALGHRGDRAAALEAGATGFITLPVTEAALLTLLLGGVWGGNVIAFPRRPCPTEAPAV</sequence>
<protein>
    <submittedName>
        <fullName evidence="1">Response regulator</fullName>
    </submittedName>
</protein>
<organism evidence="1 2">
    <name type="scientific">Haematobacter massiliensis</name>
    <dbReference type="NCBI Taxonomy" id="195105"/>
    <lineage>
        <taxon>Bacteria</taxon>
        <taxon>Pseudomonadati</taxon>
        <taxon>Pseudomonadota</taxon>
        <taxon>Alphaproteobacteria</taxon>
        <taxon>Rhodobacterales</taxon>
        <taxon>Paracoccaceae</taxon>
        <taxon>Haematobacter</taxon>
    </lineage>
</organism>
<evidence type="ECO:0000313" key="2">
    <source>
        <dbReference type="Proteomes" id="UP000028826"/>
    </source>
</evidence>
<dbReference type="EMBL" id="JGYG01000002">
    <property type="protein sequence ID" value="KFI31377.1"/>
    <property type="molecule type" value="Genomic_DNA"/>
</dbReference>
<dbReference type="RefSeq" id="WP_051910964.1">
    <property type="nucleotide sequence ID" value="NZ_CAMIFG010000145.1"/>
</dbReference>
<dbReference type="eggNOG" id="COG2197">
    <property type="taxonomic scope" value="Bacteria"/>
</dbReference>
<dbReference type="Gene3D" id="3.40.50.2300">
    <property type="match status" value="1"/>
</dbReference>
<proteinExistence type="predicted"/>
<dbReference type="AlphaFoldDB" id="A0A086YAS7"/>
<name>A0A086YAS7_9RHOB</name>
<keyword evidence="2" id="KW-1185">Reference proteome</keyword>
<reference evidence="1 2" key="1">
    <citation type="submission" date="2014-03" db="EMBL/GenBank/DDBJ databases">
        <title>Genome of Haematobacter massiliensis CCUG 47968.</title>
        <authorList>
            <person name="Wang D."/>
            <person name="Wang G."/>
        </authorList>
    </citation>
    <scope>NUCLEOTIDE SEQUENCE [LARGE SCALE GENOMIC DNA]</scope>
    <source>
        <strain evidence="1 2">CCUG 47968</strain>
    </source>
</reference>
<dbReference type="OrthoDB" id="7831674at2"/>
<gene>
    <name evidence="1" type="ORF">CN97_10230</name>
</gene>
<dbReference type="InterPro" id="IPR011006">
    <property type="entry name" value="CheY-like_superfamily"/>
</dbReference>